<dbReference type="Proteomes" id="UP000712600">
    <property type="component" value="Unassembled WGS sequence"/>
</dbReference>
<evidence type="ECO:0000313" key="2">
    <source>
        <dbReference type="Proteomes" id="UP000712600"/>
    </source>
</evidence>
<accession>A0A8S9SK32</accession>
<sequence length="60" mass="7112">LIIARLDPNRRLILSWNELLSWIKRSSTSAATTLRKLVTQSAIYNIWRQRFISTDSPQRR</sequence>
<proteinExistence type="predicted"/>
<comment type="caution">
    <text evidence="1">The sequence shown here is derived from an EMBL/GenBank/DDBJ whole genome shotgun (WGS) entry which is preliminary data.</text>
</comment>
<evidence type="ECO:0000313" key="1">
    <source>
        <dbReference type="EMBL" id="KAF3601806.1"/>
    </source>
</evidence>
<protein>
    <submittedName>
        <fullName evidence="1">Uncharacterized protein</fullName>
    </submittedName>
</protein>
<feature type="non-terminal residue" evidence="1">
    <location>
        <position position="1"/>
    </location>
</feature>
<name>A0A8S9SK32_BRACR</name>
<dbReference type="AlphaFoldDB" id="A0A8S9SK32"/>
<reference evidence="1" key="1">
    <citation type="submission" date="2019-12" db="EMBL/GenBank/DDBJ databases">
        <title>Genome sequencing and annotation of Brassica cretica.</title>
        <authorList>
            <person name="Studholme D.J."/>
            <person name="Sarris P."/>
        </authorList>
    </citation>
    <scope>NUCLEOTIDE SEQUENCE</scope>
    <source>
        <strain evidence="1">PFS-109/04</strain>
        <tissue evidence="1">Leaf</tissue>
    </source>
</reference>
<gene>
    <name evidence="1" type="ORF">F2Q69_00038228</name>
</gene>
<organism evidence="1 2">
    <name type="scientific">Brassica cretica</name>
    <name type="common">Mustard</name>
    <dbReference type="NCBI Taxonomy" id="69181"/>
    <lineage>
        <taxon>Eukaryota</taxon>
        <taxon>Viridiplantae</taxon>
        <taxon>Streptophyta</taxon>
        <taxon>Embryophyta</taxon>
        <taxon>Tracheophyta</taxon>
        <taxon>Spermatophyta</taxon>
        <taxon>Magnoliopsida</taxon>
        <taxon>eudicotyledons</taxon>
        <taxon>Gunneridae</taxon>
        <taxon>Pentapetalae</taxon>
        <taxon>rosids</taxon>
        <taxon>malvids</taxon>
        <taxon>Brassicales</taxon>
        <taxon>Brassicaceae</taxon>
        <taxon>Brassiceae</taxon>
        <taxon>Brassica</taxon>
    </lineage>
</organism>
<dbReference type="EMBL" id="QGKX02000004">
    <property type="protein sequence ID" value="KAF3601806.1"/>
    <property type="molecule type" value="Genomic_DNA"/>
</dbReference>